<sequence>MTPDVERGGVGVTDKVGGSRDAEKAKGKPAHYRVGSTVVITVADGGEELIRGKFEAANEVDLVNENGQRTFDMGETDFRNSMREAVERTMPLVFGPIAIHLILHRELMTYLRNETKVPLFD</sequence>
<feature type="compositionally biased region" description="Basic and acidic residues" evidence="1">
    <location>
        <begin position="17"/>
        <end position="26"/>
    </location>
</feature>
<dbReference type="Proteomes" id="UP000287394">
    <property type="component" value="Chromosome"/>
</dbReference>
<protein>
    <submittedName>
        <fullName evidence="2">Uncharacterized protein</fullName>
    </submittedName>
</protein>
<proteinExistence type="predicted"/>
<reference evidence="2 3" key="1">
    <citation type="journal article" date="2019" name="Int. J. Syst. Evol. Microbiol.">
        <title>Capsulimonas corticalis gen. nov., sp. nov., an aerobic capsulated bacterium, of a novel bacterial order, Capsulimonadales ord. nov., of the class Armatimonadia of the phylum Armatimonadetes.</title>
        <authorList>
            <person name="Li J."/>
            <person name="Kudo C."/>
            <person name="Tonouchi A."/>
        </authorList>
    </citation>
    <scope>NUCLEOTIDE SEQUENCE [LARGE SCALE GENOMIC DNA]</scope>
    <source>
        <strain evidence="2 3">AX-7</strain>
    </source>
</reference>
<evidence type="ECO:0000313" key="3">
    <source>
        <dbReference type="Proteomes" id="UP000287394"/>
    </source>
</evidence>
<keyword evidence="3" id="KW-1185">Reference proteome</keyword>
<dbReference type="AlphaFoldDB" id="A0A402D1B9"/>
<accession>A0A402D1B9</accession>
<dbReference type="KEGG" id="ccot:CCAX7_36630"/>
<dbReference type="EMBL" id="AP025739">
    <property type="protein sequence ID" value="BDI31612.1"/>
    <property type="molecule type" value="Genomic_DNA"/>
</dbReference>
<evidence type="ECO:0000256" key="1">
    <source>
        <dbReference type="SAM" id="MobiDB-lite"/>
    </source>
</evidence>
<gene>
    <name evidence="2" type="ORF">CCAX7_36630</name>
</gene>
<evidence type="ECO:0000313" key="2">
    <source>
        <dbReference type="EMBL" id="BDI31612.1"/>
    </source>
</evidence>
<organism evidence="2 3">
    <name type="scientific">Capsulimonas corticalis</name>
    <dbReference type="NCBI Taxonomy" id="2219043"/>
    <lineage>
        <taxon>Bacteria</taxon>
        <taxon>Bacillati</taxon>
        <taxon>Armatimonadota</taxon>
        <taxon>Armatimonadia</taxon>
        <taxon>Capsulimonadales</taxon>
        <taxon>Capsulimonadaceae</taxon>
        <taxon>Capsulimonas</taxon>
    </lineage>
</organism>
<feature type="region of interest" description="Disordered" evidence="1">
    <location>
        <begin position="1"/>
        <end position="28"/>
    </location>
</feature>
<name>A0A402D1B9_9BACT</name>